<comment type="caution">
    <text evidence="2">The sequence shown here is derived from an EMBL/GenBank/DDBJ whole genome shotgun (WGS) entry which is preliminary data.</text>
</comment>
<evidence type="ECO:0008006" key="4">
    <source>
        <dbReference type="Google" id="ProtNLM"/>
    </source>
</evidence>
<accession>A0ABP6D3R3</accession>
<evidence type="ECO:0000256" key="1">
    <source>
        <dbReference type="SAM" id="MobiDB-lite"/>
    </source>
</evidence>
<dbReference type="EMBL" id="BAAASJ010000026">
    <property type="protein sequence ID" value="GAA2631361.1"/>
    <property type="molecule type" value="Genomic_DNA"/>
</dbReference>
<evidence type="ECO:0000313" key="2">
    <source>
        <dbReference type="EMBL" id="GAA2631361.1"/>
    </source>
</evidence>
<proteinExistence type="predicted"/>
<reference evidence="3" key="1">
    <citation type="journal article" date="2019" name="Int. J. Syst. Evol. Microbiol.">
        <title>The Global Catalogue of Microorganisms (GCM) 10K type strain sequencing project: providing services to taxonomists for standard genome sequencing and annotation.</title>
        <authorList>
            <consortium name="The Broad Institute Genomics Platform"/>
            <consortium name="The Broad Institute Genome Sequencing Center for Infectious Disease"/>
            <person name="Wu L."/>
            <person name="Ma J."/>
        </authorList>
    </citation>
    <scope>NUCLEOTIDE SEQUENCE [LARGE SCALE GENOMIC DNA]</scope>
    <source>
        <strain evidence="3">JCM 4524</strain>
    </source>
</reference>
<organism evidence="2 3">
    <name type="scientific">Streptomyces vastus</name>
    <dbReference type="NCBI Taxonomy" id="285451"/>
    <lineage>
        <taxon>Bacteria</taxon>
        <taxon>Bacillati</taxon>
        <taxon>Actinomycetota</taxon>
        <taxon>Actinomycetes</taxon>
        <taxon>Kitasatosporales</taxon>
        <taxon>Streptomycetaceae</taxon>
        <taxon>Streptomyces</taxon>
    </lineage>
</organism>
<sequence length="86" mass="9347">MPMKDGSTFAYEPTQSIATNGAKRQRPITTRTGVTTGRFTSDALGASGASVASGISRLRPLTDHLCKRRKSKGQFRFMEPPSGMRK</sequence>
<keyword evidence="3" id="KW-1185">Reference proteome</keyword>
<dbReference type="Proteomes" id="UP001500151">
    <property type="component" value="Unassembled WGS sequence"/>
</dbReference>
<protein>
    <recommendedName>
        <fullName evidence="4">FXSXX-COOH protein</fullName>
    </recommendedName>
</protein>
<feature type="region of interest" description="Disordered" evidence="1">
    <location>
        <begin position="1"/>
        <end position="35"/>
    </location>
</feature>
<gene>
    <name evidence="2" type="ORF">GCM10010307_23770</name>
</gene>
<evidence type="ECO:0000313" key="3">
    <source>
        <dbReference type="Proteomes" id="UP001500151"/>
    </source>
</evidence>
<name>A0ABP6D3R3_9ACTN</name>